<evidence type="ECO:0000256" key="20">
    <source>
        <dbReference type="PROSITE-ProRule" id="PRU00176"/>
    </source>
</evidence>
<comment type="function">
    <text evidence="17">Essential component of the NELF complex, a complex that negatively regulates the elongation of transcription by RNA polymerase II. The NELF complex, which acts via an association with the DSIF complex and causes transcriptional pausing, is counteracted by the P-TEFb kinase complex. Provides the strongest RNA binding activity of the NELF complex and may initially recruit the NELF complex to RNA.</text>
</comment>
<dbReference type="InterPro" id="IPR035979">
    <property type="entry name" value="RBD_domain_sf"/>
</dbReference>
<reference evidence="24 25" key="1">
    <citation type="submission" date="2025-04" db="UniProtKB">
        <authorList>
            <consortium name="RefSeq"/>
        </authorList>
    </citation>
    <scope>IDENTIFICATION</scope>
    <source>
        <tissue evidence="24 25">Gonads</tissue>
    </source>
</reference>
<feature type="compositionally biased region" description="Basic and acidic residues" evidence="21">
    <location>
        <begin position="48"/>
        <end position="66"/>
    </location>
</feature>
<keyword evidence="25" id="KW-0648">Protein biosynthesis</keyword>
<evidence type="ECO:0000256" key="18">
    <source>
        <dbReference type="ARBA" id="ARBA00063939"/>
    </source>
</evidence>
<keyword evidence="6" id="KW-0678">Repressor</keyword>
<evidence type="ECO:0000256" key="5">
    <source>
        <dbReference type="ARBA" id="ARBA00022454"/>
    </source>
</evidence>
<sequence length="283" mass="32349">MVHVNIPAALTEEEELLQKKYAKLRRKKKVLQALKAPKAEAPVPQAESLKRKQSEASAVDAKEQAKKLLKSGAIKLGPGYKDKHSFKKSRNLEKKLKDPEKLSLSYNFQPFSPTPPEEPEPSKPKVKGLYESFVSSSDKEHGRHDRESRRDRGDRPERDRDREYPKKGNTIYVYGQGITEEMLKKAFANFGTVVNINMEVEKNCGFVTFEKMESAEEAITHMNNTMVQQIQLRVSLARRQPTFEQIADPSNATWTTIAANNSQKGFHKDKRQLVSYDPEEDIF</sequence>
<dbReference type="GO" id="GO:0032021">
    <property type="term" value="C:NELF complex"/>
    <property type="evidence" value="ECO:0007669"/>
    <property type="project" value="InterPro"/>
</dbReference>
<keyword evidence="25" id="KW-0251">Elongation factor</keyword>
<dbReference type="RefSeq" id="XP_013420372.1">
    <property type="nucleotide sequence ID" value="XM_013564918.1"/>
</dbReference>
<dbReference type="InterPro" id="IPR033102">
    <property type="entry name" value="NELFE"/>
</dbReference>
<comment type="subcellular location">
    <subcellularLocation>
        <location evidence="2">Chromosome</location>
    </subcellularLocation>
    <subcellularLocation>
        <location evidence="1">Nucleus</location>
    </subcellularLocation>
</comment>
<dbReference type="SMART" id="SM00360">
    <property type="entry name" value="RRM"/>
    <property type="match status" value="1"/>
</dbReference>
<evidence type="ECO:0000256" key="17">
    <source>
        <dbReference type="ARBA" id="ARBA00059578"/>
    </source>
</evidence>
<evidence type="ECO:0000256" key="13">
    <source>
        <dbReference type="ARBA" id="ARBA00023015"/>
    </source>
</evidence>
<dbReference type="STRING" id="7574.A0A1S3KCZ8"/>
<feature type="region of interest" description="Disordered" evidence="21">
    <location>
        <begin position="35"/>
        <end position="166"/>
    </location>
</feature>
<evidence type="ECO:0000256" key="16">
    <source>
        <dbReference type="ARBA" id="ARBA00023242"/>
    </source>
</evidence>
<accession>A0A1S3KCZ8</accession>
<dbReference type="GeneID" id="106180791"/>
<keyword evidence="14" id="KW-0175">Coiled coil</keyword>
<evidence type="ECO:0000256" key="3">
    <source>
        <dbReference type="ARBA" id="ARBA00006120"/>
    </source>
</evidence>
<dbReference type="GO" id="GO:0005694">
    <property type="term" value="C:chromosome"/>
    <property type="evidence" value="ECO:0007669"/>
    <property type="project" value="UniProtKB-SubCell"/>
</dbReference>
<evidence type="ECO:0000256" key="8">
    <source>
        <dbReference type="ARBA" id="ARBA00022553"/>
    </source>
</evidence>
<dbReference type="Pfam" id="PF00076">
    <property type="entry name" value="RRM_1"/>
    <property type="match status" value="1"/>
</dbReference>
<evidence type="ECO:0000313" key="23">
    <source>
        <dbReference type="Proteomes" id="UP000085678"/>
    </source>
</evidence>
<evidence type="ECO:0000256" key="14">
    <source>
        <dbReference type="ARBA" id="ARBA00023054"/>
    </source>
</evidence>
<gene>
    <name evidence="25" type="primary">LOC106180791</name>
    <name evidence="24" type="synonym">LOC106179636</name>
</gene>
<evidence type="ECO:0000256" key="15">
    <source>
        <dbReference type="ARBA" id="ARBA00023163"/>
    </source>
</evidence>
<evidence type="ECO:0000256" key="6">
    <source>
        <dbReference type="ARBA" id="ARBA00022491"/>
    </source>
</evidence>
<dbReference type="PANTHER" id="PTHR17250">
    <property type="entry name" value="NEGATIVE ELONGATION FACTOR E"/>
    <property type="match status" value="1"/>
</dbReference>
<dbReference type="Proteomes" id="UP000085678">
    <property type="component" value="Unplaced"/>
</dbReference>
<keyword evidence="10" id="KW-0013">ADP-ribosylation</keyword>
<keyword evidence="16" id="KW-0539">Nucleus</keyword>
<dbReference type="OMA" id="SQKSAHK"/>
<organism evidence="23 25">
    <name type="scientific">Lingula anatina</name>
    <name type="common">Brachiopod</name>
    <name type="synonym">Lingula unguis</name>
    <dbReference type="NCBI Taxonomy" id="7574"/>
    <lineage>
        <taxon>Eukaryota</taxon>
        <taxon>Metazoa</taxon>
        <taxon>Spiralia</taxon>
        <taxon>Lophotrochozoa</taxon>
        <taxon>Brachiopoda</taxon>
        <taxon>Linguliformea</taxon>
        <taxon>Lingulata</taxon>
        <taxon>Lingulida</taxon>
        <taxon>Linguloidea</taxon>
        <taxon>Lingulidae</taxon>
        <taxon>Lingula</taxon>
    </lineage>
</organism>
<evidence type="ECO:0000259" key="22">
    <source>
        <dbReference type="PROSITE" id="PS50102"/>
    </source>
</evidence>
<comment type="subunit">
    <text evidence="18">The NELF complex is composed of NELFA, NELFB, NELFCD and NELFE. Interacts with NELFB.</text>
</comment>
<keyword evidence="23" id="KW-1185">Reference proteome</keyword>
<protein>
    <recommendedName>
        <fullName evidence="4">Negative elongation factor E</fullName>
    </recommendedName>
    <alternativeName>
        <fullName evidence="19">RNA-binding protein RD</fullName>
    </alternativeName>
</protein>
<dbReference type="PROSITE" id="PS50102">
    <property type="entry name" value="RRM"/>
    <property type="match status" value="1"/>
</dbReference>
<dbReference type="Gene3D" id="3.30.70.330">
    <property type="match status" value="1"/>
</dbReference>
<comment type="similarity">
    <text evidence="3">Belongs to the RRM NELF-E family.</text>
</comment>
<dbReference type="InterPro" id="IPR012677">
    <property type="entry name" value="Nucleotide-bd_a/b_plait_sf"/>
</dbReference>
<keyword evidence="9" id="KW-0677">Repeat</keyword>
<evidence type="ECO:0000313" key="25">
    <source>
        <dbReference type="RefSeq" id="XP_013420372.1"/>
    </source>
</evidence>
<evidence type="ECO:0000313" key="24">
    <source>
        <dbReference type="RefSeq" id="XP_013418807.1"/>
    </source>
</evidence>
<dbReference type="GO" id="GO:0003723">
    <property type="term" value="F:RNA binding"/>
    <property type="evidence" value="ECO:0007669"/>
    <property type="project" value="UniProtKB-UniRule"/>
</dbReference>
<dbReference type="GeneID" id="106179636"/>
<evidence type="ECO:0000256" key="4">
    <source>
        <dbReference type="ARBA" id="ARBA00014464"/>
    </source>
</evidence>
<evidence type="ECO:0000256" key="7">
    <source>
        <dbReference type="ARBA" id="ARBA00022499"/>
    </source>
</evidence>
<dbReference type="InterPro" id="IPR034637">
    <property type="entry name" value="NELFE_RRM"/>
</dbReference>
<evidence type="ECO:0000256" key="10">
    <source>
        <dbReference type="ARBA" id="ARBA00022765"/>
    </source>
</evidence>
<name>A0A1S3KCZ8_LINAN</name>
<dbReference type="OrthoDB" id="378874at2759"/>
<feature type="compositionally biased region" description="Basic and acidic residues" evidence="21">
    <location>
        <begin position="137"/>
        <end position="166"/>
    </location>
</feature>
<evidence type="ECO:0000256" key="12">
    <source>
        <dbReference type="ARBA" id="ARBA00022884"/>
    </source>
</evidence>
<evidence type="ECO:0000256" key="1">
    <source>
        <dbReference type="ARBA" id="ARBA00004123"/>
    </source>
</evidence>
<keyword evidence="15" id="KW-0804">Transcription</keyword>
<evidence type="ECO:0000256" key="2">
    <source>
        <dbReference type="ARBA" id="ARBA00004286"/>
    </source>
</evidence>
<dbReference type="FunFam" id="3.30.70.330:FF:000188">
    <property type="entry name" value="Negative elongation factor complex member E"/>
    <property type="match status" value="1"/>
</dbReference>
<feature type="domain" description="RRM" evidence="22">
    <location>
        <begin position="169"/>
        <end position="239"/>
    </location>
</feature>
<keyword evidence="11" id="KW-0832">Ubl conjugation</keyword>
<dbReference type="GO" id="GO:0003746">
    <property type="term" value="F:translation elongation factor activity"/>
    <property type="evidence" value="ECO:0007669"/>
    <property type="project" value="UniProtKB-KW"/>
</dbReference>
<proteinExistence type="inferred from homology"/>
<feature type="compositionally biased region" description="Basic and acidic residues" evidence="21">
    <location>
        <begin position="90"/>
        <end position="101"/>
    </location>
</feature>
<dbReference type="KEGG" id="lak:106180791"/>
<dbReference type="CDD" id="cd12305">
    <property type="entry name" value="RRM_NELFE"/>
    <property type="match status" value="1"/>
</dbReference>
<dbReference type="AlphaFoldDB" id="A0A1S3KCZ8"/>
<dbReference type="KEGG" id="lak:106179636"/>
<keyword evidence="13" id="KW-0805">Transcription regulation</keyword>
<dbReference type="GO" id="GO:0034244">
    <property type="term" value="P:negative regulation of transcription elongation by RNA polymerase II"/>
    <property type="evidence" value="ECO:0007669"/>
    <property type="project" value="TreeGrafter"/>
</dbReference>
<evidence type="ECO:0000256" key="19">
    <source>
        <dbReference type="ARBA" id="ARBA00077512"/>
    </source>
</evidence>
<dbReference type="RefSeq" id="XP_013418807.1">
    <property type="nucleotide sequence ID" value="XM_013563353.2"/>
</dbReference>
<dbReference type="InterPro" id="IPR000504">
    <property type="entry name" value="RRM_dom"/>
</dbReference>
<keyword evidence="7" id="KW-1017">Isopeptide bond</keyword>
<evidence type="ECO:0000256" key="21">
    <source>
        <dbReference type="SAM" id="MobiDB-lite"/>
    </source>
</evidence>
<dbReference type="PANTHER" id="PTHR17250:SF0">
    <property type="entry name" value="NEGATIVE ELONGATION FACTOR E"/>
    <property type="match status" value="1"/>
</dbReference>
<evidence type="ECO:0000256" key="11">
    <source>
        <dbReference type="ARBA" id="ARBA00022843"/>
    </source>
</evidence>
<dbReference type="SUPFAM" id="SSF54928">
    <property type="entry name" value="RNA-binding domain, RBD"/>
    <property type="match status" value="1"/>
</dbReference>
<keyword evidence="12 20" id="KW-0694">RNA-binding</keyword>
<keyword evidence="8" id="KW-0597">Phosphoprotein</keyword>
<keyword evidence="5" id="KW-0158">Chromosome</keyword>
<evidence type="ECO:0000256" key="9">
    <source>
        <dbReference type="ARBA" id="ARBA00022737"/>
    </source>
</evidence>